<dbReference type="GO" id="GO:0019826">
    <property type="term" value="F:oxygen sensor activity"/>
    <property type="evidence" value="ECO:0007669"/>
    <property type="project" value="UniProtKB-ARBA"/>
</dbReference>
<evidence type="ECO:0000259" key="13">
    <source>
        <dbReference type="SMART" id="SM00387"/>
    </source>
</evidence>
<comment type="cofactor">
    <cofactor evidence="1">
        <name>Mg(2+)</name>
        <dbReference type="ChEBI" id="CHEBI:18420"/>
    </cofactor>
</comment>
<evidence type="ECO:0000256" key="6">
    <source>
        <dbReference type="ARBA" id="ARBA00022723"/>
    </source>
</evidence>
<feature type="domain" description="GAF" evidence="12">
    <location>
        <begin position="498"/>
        <end position="646"/>
    </location>
</feature>
<dbReference type="SUPFAM" id="SSF55874">
    <property type="entry name" value="ATPase domain of HSP90 chaperone/DNA topoisomerase II/histidine kinase"/>
    <property type="match status" value="1"/>
</dbReference>
<proteinExistence type="predicted"/>
<reference evidence="14 15" key="1">
    <citation type="submission" date="2017-10" db="EMBL/GenBank/DDBJ databases">
        <title>Comparative genomics between pathogenic Norcardia.</title>
        <authorList>
            <person name="Zeng L."/>
        </authorList>
    </citation>
    <scope>NUCLEOTIDE SEQUENCE [LARGE SCALE GENOMIC DNA]</scope>
    <source>
        <strain evidence="14 15">NC_YFY_NT001</strain>
    </source>
</reference>
<name>A0A291RXE1_9NOCA</name>
<keyword evidence="4" id="KW-0597">Phosphoprotein</keyword>
<evidence type="ECO:0000256" key="2">
    <source>
        <dbReference type="ARBA" id="ARBA00001971"/>
    </source>
</evidence>
<dbReference type="Gene3D" id="3.30.565.10">
    <property type="entry name" value="Histidine kinase-like ATPase, C-terminal domain"/>
    <property type="match status" value="1"/>
</dbReference>
<keyword evidence="5" id="KW-0808">Transferase</keyword>
<dbReference type="GO" id="GO:0000287">
    <property type="term" value="F:magnesium ion binding"/>
    <property type="evidence" value="ECO:0007669"/>
    <property type="project" value="UniProtKB-ARBA"/>
</dbReference>
<dbReference type="AlphaFoldDB" id="A0A291RXE1"/>
<dbReference type="InterPro" id="IPR011712">
    <property type="entry name" value="Sig_transdc_His_kin_sub3_dim/P"/>
</dbReference>
<keyword evidence="10" id="KW-0902">Two-component regulatory system</keyword>
<feature type="region of interest" description="Disordered" evidence="11">
    <location>
        <begin position="65"/>
        <end position="84"/>
    </location>
</feature>
<evidence type="ECO:0000256" key="5">
    <source>
        <dbReference type="ARBA" id="ARBA00022679"/>
    </source>
</evidence>
<feature type="compositionally biased region" description="Low complexity" evidence="11">
    <location>
        <begin position="134"/>
        <end position="143"/>
    </location>
</feature>
<evidence type="ECO:0008006" key="16">
    <source>
        <dbReference type="Google" id="ProtNLM"/>
    </source>
</evidence>
<dbReference type="Pfam" id="PF01590">
    <property type="entry name" value="GAF"/>
    <property type="match status" value="1"/>
</dbReference>
<evidence type="ECO:0000256" key="7">
    <source>
        <dbReference type="ARBA" id="ARBA00022777"/>
    </source>
</evidence>
<dbReference type="GO" id="GO:0000155">
    <property type="term" value="F:phosphorelay sensor kinase activity"/>
    <property type="evidence" value="ECO:0007669"/>
    <property type="project" value="InterPro"/>
</dbReference>
<dbReference type="PANTHER" id="PTHR24421">
    <property type="entry name" value="NITRATE/NITRITE SENSOR PROTEIN NARX-RELATED"/>
    <property type="match status" value="1"/>
</dbReference>
<evidence type="ECO:0000313" key="15">
    <source>
        <dbReference type="Proteomes" id="UP000221961"/>
    </source>
</evidence>
<dbReference type="GO" id="GO:0005524">
    <property type="term" value="F:ATP binding"/>
    <property type="evidence" value="ECO:0007669"/>
    <property type="project" value="UniProtKB-ARBA"/>
</dbReference>
<evidence type="ECO:0000256" key="1">
    <source>
        <dbReference type="ARBA" id="ARBA00001946"/>
    </source>
</evidence>
<keyword evidence="9" id="KW-0408">Iron</keyword>
<evidence type="ECO:0000256" key="4">
    <source>
        <dbReference type="ARBA" id="ARBA00022553"/>
    </source>
</evidence>
<feature type="domain" description="GAF" evidence="12">
    <location>
        <begin position="330"/>
        <end position="477"/>
    </location>
</feature>
<evidence type="ECO:0000256" key="3">
    <source>
        <dbReference type="ARBA" id="ARBA00022490"/>
    </source>
</evidence>
<evidence type="ECO:0000313" key="14">
    <source>
        <dbReference type="EMBL" id="ATL71980.1"/>
    </source>
</evidence>
<evidence type="ECO:0000256" key="10">
    <source>
        <dbReference type="ARBA" id="ARBA00023012"/>
    </source>
</evidence>
<dbReference type="InterPro" id="IPR050482">
    <property type="entry name" value="Sensor_HK_TwoCompSys"/>
</dbReference>
<accession>A0A291RXE1</accession>
<feature type="domain" description="Histidine kinase/HSP90-like ATPase" evidence="13">
    <location>
        <begin position="756"/>
        <end position="840"/>
    </location>
</feature>
<sequence length="848" mass="91457">MPTCCAAGRSCPTPNGSGIGCRPGESGRTWPRSDASWCPPVTRSSRSPSTTTRCGCWPGWNTTGGWRSASRPAPPPTTPTTPCPCRGTSCPTPRACGICRPRAASRSWCRGRGFRSCAAGRAARRSGKPRRPSRSSSGPAAAEGPRDRRHGGARIPHQHGQVVDQAGPLFLGAVGAGSSARPTQAQTDTEQVTHQAVARVDEHLDLRPRPALCAGYLFALAHQRSRPRETSPAFRPGYPVLLSGNVRRAGSSRRPPRHRRSVRCELPSTGDHRVSDAFRSEGYSVRDTLSQLRLRELLAEVRARVDQIIDARDRVDGLVEAMLTVTSGLELDHTLRTIVHTAITLVGSRYGALGVRGHEHELVRFVYEGIDDAERARIGDLPAGRGVLGALIDQPKAIRLDNIADHPASVGFPPNHPPMRAFLGVPVRIRDEVYGNLYLTEKFDGQLFSEDDEVIVQALAAAAGVAIDNARLYQAARARQVWIAATGDITTEFLAGTDSAQVLSHLVAHTRRLTGSDRAFLAAAADPEIPAAEIATLRITQWDGPDAAALGRELAVTGTEFAEALIRRTPLRFDDPRAAGLGADLLSAGPVLLLPLYTAETILGVLVAARAREAVPYDDEIIELATAFASQAALAMQLATAQERVRELSVLADRDRIARDLHDHVIQRLFATGLSLQGTIARSRIPEVRHRISEAVDELQEVVQEIRTSIFNLHDRDGIILRLRERIEQAIGQQTSDTGIRTSVRISGPLSTVGPELADHAEAVVREAVSNAVRHSGADTLTIDIAVGDTLELVVEDDGRGLPVGFTSSGLDNLARRAAQCQGEFHLSPATTDVTRPGVRLRWSAPLR</sequence>
<dbReference type="SMART" id="SM00065">
    <property type="entry name" value="GAF"/>
    <property type="match status" value="2"/>
</dbReference>
<keyword evidence="7" id="KW-0418">Kinase</keyword>
<organism evidence="14 15">
    <name type="scientific">Nocardia terpenica</name>
    <dbReference type="NCBI Taxonomy" id="455432"/>
    <lineage>
        <taxon>Bacteria</taxon>
        <taxon>Bacillati</taxon>
        <taxon>Actinomycetota</taxon>
        <taxon>Actinomycetes</taxon>
        <taxon>Mycobacteriales</taxon>
        <taxon>Nocardiaceae</taxon>
        <taxon>Nocardia</taxon>
    </lineage>
</organism>
<dbReference type="PANTHER" id="PTHR24421:SF56">
    <property type="entry name" value="OXYGEN SENSOR HISTIDINE KINASE RESPONSE REGULATOR DOST"/>
    <property type="match status" value="1"/>
</dbReference>
<evidence type="ECO:0000256" key="8">
    <source>
        <dbReference type="ARBA" id="ARBA00022842"/>
    </source>
</evidence>
<feature type="compositionally biased region" description="Pro residues" evidence="11">
    <location>
        <begin position="72"/>
        <end position="82"/>
    </location>
</feature>
<dbReference type="GO" id="GO:0070025">
    <property type="term" value="F:carbon monoxide binding"/>
    <property type="evidence" value="ECO:0007669"/>
    <property type="project" value="UniProtKB-ARBA"/>
</dbReference>
<dbReference type="GO" id="GO:0070026">
    <property type="term" value="F:nitric oxide binding"/>
    <property type="evidence" value="ECO:0007669"/>
    <property type="project" value="UniProtKB-ARBA"/>
</dbReference>
<dbReference type="Pfam" id="PF02518">
    <property type="entry name" value="HATPase_c"/>
    <property type="match status" value="1"/>
</dbReference>
<keyword evidence="6" id="KW-0479">Metal-binding</keyword>
<dbReference type="GO" id="GO:0019825">
    <property type="term" value="F:oxygen binding"/>
    <property type="evidence" value="ECO:0007669"/>
    <property type="project" value="UniProtKB-ARBA"/>
</dbReference>
<dbReference type="SUPFAM" id="SSF55781">
    <property type="entry name" value="GAF domain-like"/>
    <property type="match status" value="2"/>
</dbReference>
<dbReference type="GO" id="GO:0016020">
    <property type="term" value="C:membrane"/>
    <property type="evidence" value="ECO:0007669"/>
    <property type="project" value="InterPro"/>
</dbReference>
<dbReference type="InterPro" id="IPR029016">
    <property type="entry name" value="GAF-like_dom_sf"/>
</dbReference>
<gene>
    <name evidence="14" type="ORF">CRH09_21165</name>
</gene>
<dbReference type="InterPro" id="IPR003018">
    <property type="entry name" value="GAF"/>
</dbReference>
<dbReference type="FunFam" id="3.30.450.40:FF:000052">
    <property type="entry name" value="Oxygen sensor histidine kinase response regulator DevS/DosS"/>
    <property type="match status" value="1"/>
</dbReference>
<comment type="cofactor">
    <cofactor evidence="2">
        <name>heme</name>
        <dbReference type="ChEBI" id="CHEBI:30413"/>
    </cofactor>
</comment>
<dbReference type="GO" id="GO:0020037">
    <property type="term" value="F:heme binding"/>
    <property type="evidence" value="ECO:0007669"/>
    <property type="project" value="UniProtKB-ARBA"/>
</dbReference>
<dbReference type="InterPro" id="IPR036890">
    <property type="entry name" value="HATPase_C_sf"/>
</dbReference>
<dbReference type="Pfam" id="PF07730">
    <property type="entry name" value="HisKA_3"/>
    <property type="match status" value="1"/>
</dbReference>
<evidence type="ECO:0000259" key="12">
    <source>
        <dbReference type="SMART" id="SM00065"/>
    </source>
</evidence>
<dbReference type="GO" id="GO:0046983">
    <property type="term" value="F:protein dimerization activity"/>
    <property type="evidence" value="ECO:0007669"/>
    <property type="project" value="InterPro"/>
</dbReference>
<keyword evidence="8" id="KW-0460">Magnesium</keyword>
<dbReference type="InterPro" id="IPR003594">
    <property type="entry name" value="HATPase_dom"/>
</dbReference>
<dbReference type="KEGG" id="ntp:CRH09_21165"/>
<dbReference type="GO" id="GO:0070483">
    <property type="term" value="P:detection of hypoxia"/>
    <property type="evidence" value="ECO:0007669"/>
    <property type="project" value="UniProtKB-ARBA"/>
</dbReference>
<evidence type="ECO:0000256" key="9">
    <source>
        <dbReference type="ARBA" id="ARBA00023004"/>
    </source>
</evidence>
<feature type="region of interest" description="Disordered" evidence="11">
    <location>
        <begin position="24"/>
        <end position="45"/>
    </location>
</feature>
<feature type="region of interest" description="Disordered" evidence="11">
    <location>
        <begin position="120"/>
        <end position="154"/>
    </location>
</feature>
<dbReference type="Pfam" id="PF13185">
    <property type="entry name" value="GAF_2"/>
    <property type="match status" value="1"/>
</dbReference>
<dbReference type="SMART" id="SM00387">
    <property type="entry name" value="HATPase_c"/>
    <property type="match status" value="1"/>
</dbReference>
<keyword evidence="3" id="KW-0963">Cytoplasm</keyword>
<dbReference type="Gene3D" id="1.20.5.1930">
    <property type="match status" value="1"/>
</dbReference>
<dbReference type="Gene3D" id="3.30.450.40">
    <property type="match status" value="2"/>
</dbReference>
<dbReference type="EMBL" id="CP023778">
    <property type="protein sequence ID" value="ATL71980.1"/>
    <property type="molecule type" value="Genomic_DNA"/>
</dbReference>
<dbReference type="Proteomes" id="UP000221961">
    <property type="component" value="Chromosome"/>
</dbReference>
<evidence type="ECO:0000256" key="11">
    <source>
        <dbReference type="SAM" id="MobiDB-lite"/>
    </source>
</evidence>
<feature type="compositionally biased region" description="Basic residues" evidence="11">
    <location>
        <begin position="122"/>
        <end position="133"/>
    </location>
</feature>
<protein>
    <recommendedName>
        <fullName evidence="16">GAF domain-containing protein</fullName>
    </recommendedName>
</protein>